<protein>
    <recommendedName>
        <fullName evidence="5">Molybdenum cofactor biosynthesis protein F</fullName>
    </recommendedName>
</protein>
<evidence type="ECO:0000313" key="3">
    <source>
        <dbReference type="EMBL" id="MBB4913703.1"/>
    </source>
</evidence>
<name>A0A7W7QHR9_9ACTN</name>
<dbReference type="Gene3D" id="2.40.128.20">
    <property type="match status" value="1"/>
</dbReference>
<dbReference type="RefSeq" id="WP_184712444.1">
    <property type="nucleotide sequence ID" value="NZ_JACHJP010000001.1"/>
</dbReference>
<dbReference type="InterPro" id="IPR012674">
    <property type="entry name" value="Calycin"/>
</dbReference>
<dbReference type="EMBL" id="JACHJP010000001">
    <property type="protein sequence ID" value="MBB4913703.1"/>
    <property type="molecule type" value="Genomic_DNA"/>
</dbReference>
<dbReference type="InterPro" id="IPR024724">
    <property type="entry name" value="MoaF_N"/>
</dbReference>
<accession>A0A7W7QHR9</accession>
<feature type="domain" description="MoaF C-terminal" evidence="2">
    <location>
        <begin position="150"/>
        <end position="263"/>
    </location>
</feature>
<reference evidence="3 4" key="1">
    <citation type="submission" date="2020-08" db="EMBL/GenBank/DDBJ databases">
        <title>Genomic Encyclopedia of Type Strains, Phase III (KMG-III): the genomes of soil and plant-associated and newly described type strains.</title>
        <authorList>
            <person name="Whitman W."/>
        </authorList>
    </citation>
    <scope>NUCLEOTIDE SEQUENCE [LARGE SCALE GENOMIC DNA]</scope>
    <source>
        <strain evidence="3 4">CECT 8840</strain>
    </source>
</reference>
<evidence type="ECO:0000259" key="1">
    <source>
        <dbReference type="Pfam" id="PF10703"/>
    </source>
</evidence>
<gene>
    <name evidence="3" type="ORF">FHS44_000775</name>
</gene>
<evidence type="ECO:0008006" key="5">
    <source>
        <dbReference type="Google" id="ProtNLM"/>
    </source>
</evidence>
<dbReference type="AlphaFoldDB" id="A0A7W7QHR9"/>
<dbReference type="InterPro" id="IPR035348">
    <property type="entry name" value="MoaF_C"/>
</dbReference>
<comment type="caution">
    <text evidence="3">The sequence shown here is derived from an EMBL/GenBank/DDBJ whole genome shotgun (WGS) entry which is preliminary data.</text>
</comment>
<sequence>MISDLSEASIRRPIHGLLGATDIGLTRTDPPSALVGRVVVLYDDHGTRTTHRFGTDTVTWTRSPGRGDDVPASGKGRYEAFRIADDLFYVQFHHTQTPAESVSLVLDFTSGHALSAITSIGDPSPGRPRVRQSFATARIEGIESTMLPPAPSTALTGLRVLWEYGHDRVYEHIYLGPRQYAWQCLAGLEEGLADTDECTAYELRPGIFLFAWREKALPCAAVTVADHRDIRSIRSRGVLFGLDESREVLAHFTLDGFGRLISTTVYPAEFDPAR</sequence>
<organism evidence="3 4">
    <name type="scientific">Streptosporangium saharense</name>
    <dbReference type="NCBI Taxonomy" id="1706840"/>
    <lineage>
        <taxon>Bacteria</taxon>
        <taxon>Bacillati</taxon>
        <taxon>Actinomycetota</taxon>
        <taxon>Actinomycetes</taxon>
        <taxon>Streptosporangiales</taxon>
        <taxon>Streptosporangiaceae</taxon>
        <taxon>Streptosporangium</taxon>
    </lineage>
</organism>
<evidence type="ECO:0000313" key="4">
    <source>
        <dbReference type="Proteomes" id="UP000552644"/>
    </source>
</evidence>
<dbReference type="Pfam" id="PF10703">
    <property type="entry name" value="MoaF"/>
    <property type="match status" value="1"/>
</dbReference>
<dbReference type="Proteomes" id="UP000552644">
    <property type="component" value="Unassembled WGS sequence"/>
</dbReference>
<proteinExistence type="predicted"/>
<dbReference type="Pfam" id="PF17409">
    <property type="entry name" value="MoaF_C"/>
    <property type="match status" value="1"/>
</dbReference>
<feature type="domain" description="Molybdenum cofactor biosynthesis protein F N-terminal" evidence="1">
    <location>
        <begin position="29"/>
        <end position="121"/>
    </location>
</feature>
<keyword evidence="4" id="KW-1185">Reference proteome</keyword>
<evidence type="ECO:0000259" key="2">
    <source>
        <dbReference type="Pfam" id="PF17409"/>
    </source>
</evidence>